<keyword evidence="1" id="KW-1133">Transmembrane helix</keyword>
<protein>
    <submittedName>
        <fullName evidence="2">Uncharacterized protein</fullName>
    </submittedName>
</protein>
<proteinExistence type="predicted"/>
<evidence type="ECO:0000256" key="1">
    <source>
        <dbReference type="SAM" id="Phobius"/>
    </source>
</evidence>
<dbReference type="EMBL" id="GBXM01105925">
    <property type="protein sequence ID" value="JAH02652.1"/>
    <property type="molecule type" value="Transcribed_RNA"/>
</dbReference>
<accession>A0A0E9PEE4</accession>
<evidence type="ECO:0000313" key="2">
    <source>
        <dbReference type="EMBL" id="JAH02652.1"/>
    </source>
</evidence>
<dbReference type="AlphaFoldDB" id="A0A0E9PEE4"/>
<name>A0A0E9PEE4_ANGAN</name>
<sequence length="39" mass="4370">MAVSQPAIKTNSLAMSLPYTCLITMGMIVNRIAYNFYQN</sequence>
<organism evidence="2">
    <name type="scientific">Anguilla anguilla</name>
    <name type="common">European freshwater eel</name>
    <name type="synonym">Muraena anguilla</name>
    <dbReference type="NCBI Taxonomy" id="7936"/>
    <lineage>
        <taxon>Eukaryota</taxon>
        <taxon>Metazoa</taxon>
        <taxon>Chordata</taxon>
        <taxon>Craniata</taxon>
        <taxon>Vertebrata</taxon>
        <taxon>Euteleostomi</taxon>
        <taxon>Actinopterygii</taxon>
        <taxon>Neopterygii</taxon>
        <taxon>Teleostei</taxon>
        <taxon>Anguilliformes</taxon>
        <taxon>Anguillidae</taxon>
        <taxon>Anguilla</taxon>
    </lineage>
</organism>
<keyword evidence="1" id="KW-0472">Membrane</keyword>
<keyword evidence="1" id="KW-0812">Transmembrane</keyword>
<reference evidence="2" key="2">
    <citation type="journal article" date="2015" name="Fish Shellfish Immunol.">
        <title>Early steps in the European eel (Anguilla anguilla)-Vibrio vulnificus interaction in the gills: Role of the RtxA13 toxin.</title>
        <authorList>
            <person name="Callol A."/>
            <person name="Pajuelo D."/>
            <person name="Ebbesson L."/>
            <person name="Teles M."/>
            <person name="MacKenzie S."/>
            <person name="Amaro C."/>
        </authorList>
    </citation>
    <scope>NUCLEOTIDE SEQUENCE</scope>
</reference>
<reference evidence="2" key="1">
    <citation type="submission" date="2014-11" db="EMBL/GenBank/DDBJ databases">
        <authorList>
            <person name="Amaro Gonzalez C."/>
        </authorList>
    </citation>
    <scope>NUCLEOTIDE SEQUENCE</scope>
</reference>
<feature type="transmembrane region" description="Helical" evidence="1">
    <location>
        <begin position="12"/>
        <end position="34"/>
    </location>
</feature>